<proteinExistence type="predicted"/>
<evidence type="ECO:0000313" key="2">
    <source>
        <dbReference type="Proteomes" id="UP001283361"/>
    </source>
</evidence>
<gene>
    <name evidence="1" type="ORF">RRG08_062882</name>
</gene>
<dbReference type="Proteomes" id="UP001283361">
    <property type="component" value="Unassembled WGS sequence"/>
</dbReference>
<evidence type="ECO:0000313" key="1">
    <source>
        <dbReference type="EMBL" id="KAK3801639.1"/>
    </source>
</evidence>
<sequence>MKRAMSPPPTACDPKKRFVYKSVDFRPNSVHWFVCTPPSMIAKAMDHMRALPQAGAVTQLTGNLPRPVTEIADCILNASVDSRAIAADVANYPIRLSGGSSPHPV</sequence>
<reference evidence="1" key="1">
    <citation type="journal article" date="2023" name="G3 (Bethesda)">
        <title>A reference genome for the long-term kleptoplast-retaining sea slug Elysia crispata morphotype clarki.</title>
        <authorList>
            <person name="Eastman K.E."/>
            <person name="Pendleton A.L."/>
            <person name="Shaikh M.A."/>
            <person name="Suttiyut T."/>
            <person name="Ogas R."/>
            <person name="Tomko P."/>
            <person name="Gavelis G."/>
            <person name="Widhalm J.R."/>
            <person name="Wisecaver J.H."/>
        </authorList>
    </citation>
    <scope>NUCLEOTIDE SEQUENCE</scope>
    <source>
        <strain evidence="1">ECLA1</strain>
    </source>
</reference>
<name>A0AAE1B894_9GAST</name>
<dbReference type="EMBL" id="JAWDGP010000288">
    <property type="protein sequence ID" value="KAK3801639.1"/>
    <property type="molecule type" value="Genomic_DNA"/>
</dbReference>
<organism evidence="1 2">
    <name type="scientific">Elysia crispata</name>
    <name type="common">lettuce slug</name>
    <dbReference type="NCBI Taxonomy" id="231223"/>
    <lineage>
        <taxon>Eukaryota</taxon>
        <taxon>Metazoa</taxon>
        <taxon>Spiralia</taxon>
        <taxon>Lophotrochozoa</taxon>
        <taxon>Mollusca</taxon>
        <taxon>Gastropoda</taxon>
        <taxon>Heterobranchia</taxon>
        <taxon>Euthyneura</taxon>
        <taxon>Panpulmonata</taxon>
        <taxon>Sacoglossa</taxon>
        <taxon>Placobranchoidea</taxon>
        <taxon>Plakobranchidae</taxon>
        <taxon>Elysia</taxon>
    </lineage>
</organism>
<comment type="caution">
    <text evidence="1">The sequence shown here is derived from an EMBL/GenBank/DDBJ whole genome shotgun (WGS) entry which is preliminary data.</text>
</comment>
<protein>
    <submittedName>
        <fullName evidence="1">Uncharacterized protein</fullName>
    </submittedName>
</protein>
<keyword evidence="2" id="KW-1185">Reference proteome</keyword>
<accession>A0AAE1B894</accession>
<dbReference type="AlphaFoldDB" id="A0AAE1B894"/>